<name>A0ABT2I5B8_9SPHN</name>
<sequence>MQLFKIAASALVLLGLGSCSQLFLVKAALIDGELVFTSSDDDVTAYPWCWGNLTIVDEDGRAVWEFEVPYGAFSGRDECGPNFPIRYGQAPPKAETMVEPQALESGKTYVITGRSAGFLEGAFEFQKTDAGMKIQNLSPGSEIALRARDAYFAWQRDHDPSRVSQRPTEYSPFVEPPPVSIPHDYRKGTSGRDDLTWVLGPDEWWNMPSLSYQDLNGERTKFNLWCRYTNGPVYARVTPPAKKGASLEISSGRHHMAVRVIGAGNPGERTRIDAVLPWDAALFRSFAETGNLTLETARGTIEMNAINNKERAVVSRFFQLCAGQLPHPVNEKNGS</sequence>
<feature type="region of interest" description="Disordered" evidence="1">
    <location>
        <begin position="162"/>
        <end position="186"/>
    </location>
</feature>
<feature type="chain" id="PRO_5046742127" description="Lipoprotein" evidence="2">
    <location>
        <begin position="24"/>
        <end position="335"/>
    </location>
</feature>
<organism evidence="3 4">
    <name type="scientific">Novosphingobium mangrovi</name>
    <name type="common">ex Huang et al. 2023</name>
    <dbReference type="NCBI Taxonomy" id="2976432"/>
    <lineage>
        <taxon>Bacteria</taxon>
        <taxon>Pseudomonadati</taxon>
        <taxon>Pseudomonadota</taxon>
        <taxon>Alphaproteobacteria</taxon>
        <taxon>Sphingomonadales</taxon>
        <taxon>Sphingomonadaceae</taxon>
        <taxon>Novosphingobium</taxon>
    </lineage>
</organism>
<dbReference type="PROSITE" id="PS51257">
    <property type="entry name" value="PROKAR_LIPOPROTEIN"/>
    <property type="match status" value="1"/>
</dbReference>
<proteinExistence type="predicted"/>
<evidence type="ECO:0000313" key="3">
    <source>
        <dbReference type="EMBL" id="MCT2399793.1"/>
    </source>
</evidence>
<keyword evidence="4" id="KW-1185">Reference proteome</keyword>
<dbReference type="Proteomes" id="UP001165583">
    <property type="component" value="Unassembled WGS sequence"/>
</dbReference>
<keyword evidence="2" id="KW-0732">Signal</keyword>
<evidence type="ECO:0000256" key="1">
    <source>
        <dbReference type="SAM" id="MobiDB-lite"/>
    </source>
</evidence>
<protein>
    <recommendedName>
        <fullName evidence="5">Lipoprotein</fullName>
    </recommendedName>
</protein>
<evidence type="ECO:0008006" key="5">
    <source>
        <dbReference type="Google" id="ProtNLM"/>
    </source>
</evidence>
<comment type="caution">
    <text evidence="3">The sequence shown here is derived from an EMBL/GenBank/DDBJ whole genome shotgun (WGS) entry which is preliminary data.</text>
</comment>
<dbReference type="RefSeq" id="WP_260045894.1">
    <property type="nucleotide sequence ID" value="NZ_JANZXA010000005.1"/>
</dbReference>
<evidence type="ECO:0000313" key="4">
    <source>
        <dbReference type="Proteomes" id="UP001165583"/>
    </source>
</evidence>
<gene>
    <name evidence="3" type="ORF">NZK81_09550</name>
</gene>
<accession>A0ABT2I5B8</accession>
<dbReference type="EMBL" id="JANZXA010000005">
    <property type="protein sequence ID" value="MCT2399793.1"/>
    <property type="molecule type" value="Genomic_DNA"/>
</dbReference>
<reference evidence="3" key="1">
    <citation type="submission" date="2022-09" db="EMBL/GenBank/DDBJ databases">
        <title>Novosphingobium sp. Nov., a polycyclic aromatic hydrocarbon-degrading bacterium isolated form mangrove sediments in HongKong.</title>
        <authorList>
            <person name="Hu Z."/>
        </authorList>
    </citation>
    <scope>NUCLEOTIDE SEQUENCE</scope>
    <source>
        <strain evidence="3">HK4-1</strain>
    </source>
</reference>
<evidence type="ECO:0000256" key="2">
    <source>
        <dbReference type="SAM" id="SignalP"/>
    </source>
</evidence>
<feature type="signal peptide" evidence="2">
    <location>
        <begin position="1"/>
        <end position="23"/>
    </location>
</feature>